<keyword evidence="2" id="KW-1185">Reference proteome</keyword>
<accession>A0ABN7WYZ4</accession>
<organism evidence="1 2">
    <name type="scientific">Gigaspora margarita</name>
    <dbReference type="NCBI Taxonomy" id="4874"/>
    <lineage>
        <taxon>Eukaryota</taxon>
        <taxon>Fungi</taxon>
        <taxon>Fungi incertae sedis</taxon>
        <taxon>Mucoromycota</taxon>
        <taxon>Glomeromycotina</taxon>
        <taxon>Glomeromycetes</taxon>
        <taxon>Diversisporales</taxon>
        <taxon>Gigasporaceae</taxon>
        <taxon>Gigaspora</taxon>
    </lineage>
</organism>
<proteinExistence type="predicted"/>
<evidence type="ECO:0000313" key="1">
    <source>
        <dbReference type="EMBL" id="CAG8843546.1"/>
    </source>
</evidence>
<dbReference type="Proteomes" id="UP000789901">
    <property type="component" value="Unassembled WGS sequence"/>
</dbReference>
<sequence length="129" mass="14672">FLHDNTYTLTVLDMHQEFWLYKEEGAYIQTILEDNVTSTFVPLLPGYCSYIKSSGEISIPNLLGLTVIQNINYLQQKISKRVKKHGQKLVKNLNSTNLVKAELLYSSNGMSCDPISFQELAIGLKENRT</sequence>
<reference evidence="1 2" key="1">
    <citation type="submission" date="2021-06" db="EMBL/GenBank/DDBJ databases">
        <authorList>
            <person name="Kallberg Y."/>
            <person name="Tangrot J."/>
            <person name="Rosling A."/>
        </authorList>
    </citation>
    <scope>NUCLEOTIDE SEQUENCE [LARGE SCALE GENOMIC DNA]</scope>
    <source>
        <strain evidence="1 2">120-4 pot B 10/14</strain>
    </source>
</reference>
<dbReference type="EMBL" id="CAJVQB010072744">
    <property type="protein sequence ID" value="CAG8843546.1"/>
    <property type="molecule type" value="Genomic_DNA"/>
</dbReference>
<evidence type="ECO:0000313" key="2">
    <source>
        <dbReference type="Proteomes" id="UP000789901"/>
    </source>
</evidence>
<comment type="caution">
    <text evidence="1">The sequence shown here is derived from an EMBL/GenBank/DDBJ whole genome shotgun (WGS) entry which is preliminary data.</text>
</comment>
<name>A0ABN7WYZ4_GIGMA</name>
<protein>
    <submittedName>
        <fullName evidence="1">45678_t:CDS:1</fullName>
    </submittedName>
</protein>
<feature type="non-terminal residue" evidence="1">
    <location>
        <position position="1"/>
    </location>
</feature>
<gene>
    <name evidence="1" type="ORF">GMARGA_LOCUS36601</name>
</gene>